<evidence type="ECO:0000256" key="1">
    <source>
        <dbReference type="SAM" id="MobiDB-lite"/>
    </source>
</evidence>
<name>A0A0L0RXV7_ALLM3</name>
<evidence type="ECO:0000313" key="2">
    <source>
        <dbReference type="EMBL" id="KNE54960.1"/>
    </source>
</evidence>
<keyword evidence="3" id="KW-1185">Reference proteome</keyword>
<organism evidence="2 3">
    <name type="scientific">Allomyces macrogynus (strain ATCC 38327)</name>
    <name type="common">Allomyces javanicus var. macrogynus</name>
    <dbReference type="NCBI Taxonomy" id="578462"/>
    <lineage>
        <taxon>Eukaryota</taxon>
        <taxon>Fungi</taxon>
        <taxon>Fungi incertae sedis</taxon>
        <taxon>Blastocladiomycota</taxon>
        <taxon>Blastocladiomycetes</taxon>
        <taxon>Blastocladiales</taxon>
        <taxon>Blastocladiaceae</taxon>
        <taxon>Allomyces</taxon>
    </lineage>
</organism>
<feature type="region of interest" description="Disordered" evidence="1">
    <location>
        <begin position="138"/>
        <end position="186"/>
    </location>
</feature>
<dbReference type="VEuPathDB" id="FungiDB:AMAG_00900"/>
<dbReference type="Proteomes" id="UP000054350">
    <property type="component" value="Unassembled WGS sequence"/>
</dbReference>
<reference evidence="2 3" key="1">
    <citation type="submission" date="2009-11" db="EMBL/GenBank/DDBJ databases">
        <title>Annotation of Allomyces macrogynus ATCC 38327.</title>
        <authorList>
            <consortium name="The Broad Institute Genome Sequencing Platform"/>
            <person name="Russ C."/>
            <person name="Cuomo C."/>
            <person name="Burger G."/>
            <person name="Gray M.W."/>
            <person name="Holland P.W.H."/>
            <person name="King N."/>
            <person name="Lang F.B.F."/>
            <person name="Roger A.J."/>
            <person name="Ruiz-Trillo I."/>
            <person name="Young S.K."/>
            <person name="Zeng Q."/>
            <person name="Gargeya S."/>
            <person name="Fitzgerald M."/>
            <person name="Haas B."/>
            <person name="Abouelleil A."/>
            <person name="Alvarado L."/>
            <person name="Arachchi H.M."/>
            <person name="Berlin A."/>
            <person name="Chapman S.B."/>
            <person name="Gearin G."/>
            <person name="Goldberg J."/>
            <person name="Griggs A."/>
            <person name="Gujja S."/>
            <person name="Hansen M."/>
            <person name="Heiman D."/>
            <person name="Howarth C."/>
            <person name="Larimer J."/>
            <person name="Lui A."/>
            <person name="MacDonald P.J.P."/>
            <person name="McCowen C."/>
            <person name="Montmayeur A."/>
            <person name="Murphy C."/>
            <person name="Neiman D."/>
            <person name="Pearson M."/>
            <person name="Priest M."/>
            <person name="Roberts A."/>
            <person name="Saif S."/>
            <person name="Shea T."/>
            <person name="Sisk P."/>
            <person name="Stolte C."/>
            <person name="Sykes S."/>
            <person name="Wortman J."/>
            <person name="Nusbaum C."/>
            <person name="Birren B."/>
        </authorList>
    </citation>
    <scope>NUCLEOTIDE SEQUENCE [LARGE SCALE GENOMIC DNA]</scope>
    <source>
        <strain evidence="2 3">ATCC 38327</strain>
    </source>
</reference>
<sequence>MDDLADLVWQQAGVAKPHAAHSTHSTPLAQLAAHPRAPTPVDAARAASPRYPPLPPMMGASPSPAPAVPIPMAHYTSAPPMRPASAAASATPVAAAAARPSNDDPFGALVSFGSAAGGRNAQHTSTAHMSLADQVKLKQQQQQAQPAYAITPMGASGRSTPASAGGRSMVQPAAPNADRWDQNDWA</sequence>
<gene>
    <name evidence="2" type="ORF">AMAG_00900</name>
</gene>
<dbReference type="EMBL" id="GG745328">
    <property type="protein sequence ID" value="KNE54960.1"/>
    <property type="molecule type" value="Genomic_DNA"/>
</dbReference>
<protein>
    <submittedName>
        <fullName evidence="2">Uncharacterized protein</fullName>
    </submittedName>
</protein>
<evidence type="ECO:0000313" key="3">
    <source>
        <dbReference type="Proteomes" id="UP000054350"/>
    </source>
</evidence>
<proteinExistence type="predicted"/>
<reference evidence="3" key="2">
    <citation type="submission" date="2009-11" db="EMBL/GenBank/DDBJ databases">
        <title>The Genome Sequence of Allomyces macrogynus strain ATCC 38327.</title>
        <authorList>
            <consortium name="The Broad Institute Genome Sequencing Platform"/>
            <person name="Russ C."/>
            <person name="Cuomo C."/>
            <person name="Shea T."/>
            <person name="Young S.K."/>
            <person name="Zeng Q."/>
            <person name="Koehrsen M."/>
            <person name="Haas B."/>
            <person name="Borodovsky M."/>
            <person name="Guigo R."/>
            <person name="Alvarado L."/>
            <person name="Berlin A."/>
            <person name="Borenstein D."/>
            <person name="Chen Z."/>
            <person name="Engels R."/>
            <person name="Freedman E."/>
            <person name="Gellesch M."/>
            <person name="Goldberg J."/>
            <person name="Griggs A."/>
            <person name="Gujja S."/>
            <person name="Heiman D."/>
            <person name="Hepburn T."/>
            <person name="Howarth C."/>
            <person name="Jen D."/>
            <person name="Larson L."/>
            <person name="Lewis B."/>
            <person name="Mehta T."/>
            <person name="Park D."/>
            <person name="Pearson M."/>
            <person name="Roberts A."/>
            <person name="Saif S."/>
            <person name="Shenoy N."/>
            <person name="Sisk P."/>
            <person name="Stolte C."/>
            <person name="Sykes S."/>
            <person name="Walk T."/>
            <person name="White J."/>
            <person name="Yandava C."/>
            <person name="Burger G."/>
            <person name="Gray M.W."/>
            <person name="Holland P.W.H."/>
            <person name="King N."/>
            <person name="Lang F.B.F."/>
            <person name="Roger A.J."/>
            <person name="Ruiz-Trillo I."/>
            <person name="Lander E."/>
            <person name="Nusbaum C."/>
        </authorList>
    </citation>
    <scope>NUCLEOTIDE SEQUENCE [LARGE SCALE GENOMIC DNA]</scope>
    <source>
        <strain evidence="3">ATCC 38327</strain>
    </source>
</reference>
<feature type="region of interest" description="Disordered" evidence="1">
    <location>
        <begin position="17"/>
        <end position="53"/>
    </location>
</feature>
<dbReference type="AlphaFoldDB" id="A0A0L0RXV7"/>
<accession>A0A0L0RXV7</accession>